<keyword evidence="6" id="KW-0238">DNA-binding</keyword>
<dbReference type="PANTHER" id="PTHR45886:SF8">
    <property type="entry name" value="NUCLEAR HORMONE RECEPTOR FAMILY-RELATED"/>
    <property type="match status" value="1"/>
</dbReference>
<evidence type="ECO:0000259" key="10">
    <source>
        <dbReference type="PROSITE" id="PS51030"/>
    </source>
</evidence>
<dbReference type="SUPFAM" id="SSF48508">
    <property type="entry name" value="Nuclear receptor ligand-binding domain"/>
    <property type="match status" value="1"/>
</dbReference>
<dbReference type="PANTHER" id="PTHR45886">
    <property type="entry name" value="NUCLEAR HORMONE RECEPTOR FAMILY-RELATED-RELATED"/>
    <property type="match status" value="1"/>
</dbReference>
<evidence type="ECO:0000256" key="5">
    <source>
        <dbReference type="ARBA" id="ARBA00023015"/>
    </source>
</evidence>
<dbReference type="GO" id="GO:0043565">
    <property type="term" value="F:sequence-specific DNA binding"/>
    <property type="evidence" value="ECO:0007669"/>
    <property type="project" value="InterPro"/>
</dbReference>
<accession>A0A1I7UWR2</accession>
<sequence length="219" mass="25782">MFFRRIILKNALTDCRLGNGTCTLKCSFCRFQKCLQAGMEYRPYAKTHDFQNNDLILPVIIKTLVYMDNNRIKTFRNCYYEGDETIDKLPRTLRFIEKPKDFKLDYNEWSFMNAMTGIDFLKKIHFLKDLNQKDISSILKTNYVQFMLFSLSQAAYFSNQSSLSFPDGTKIPEDDIPGTSPEFRRRIRCRVIDRLVSLKVTREECLLLTMVFLCHPGEL</sequence>
<dbReference type="InterPro" id="IPR035500">
    <property type="entry name" value="NHR-like_dom_sf"/>
</dbReference>
<dbReference type="PROSITE" id="PS51030">
    <property type="entry name" value="NUCLEAR_REC_DBD_2"/>
    <property type="match status" value="1"/>
</dbReference>
<dbReference type="SUPFAM" id="SSF57716">
    <property type="entry name" value="Glucocorticoid receptor-like (DNA-binding domain)"/>
    <property type="match status" value="1"/>
</dbReference>
<keyword evidence="4" id="KW-0862">Zinc</keyword>
<dbReference type="SMART" id="SM00399">
    <property type="entry name" value="ZnF_C4"/>
    <property type="match status" value="1"/>
</dbReference>
<comment type="similarity">
    <text evidence="1">Belongs to the nuclear hormone receptor family.</text>
</comment>
<organism evidence="12 13">
    <name type="scientific">Caenorhabditis tropicalis</name>
    <dbReference type="NCBI Taxonomy" id="1561998"/>
    <lineage>
        <taxon>Eukaryota</taxon>
        <taxon>Metazoa</taxon>
        <taxon>Ecdysozoa</taxon>
        <taxon>Nematoda</taxon>
        <taxon>Chromadorea</taxon>
        <taxon>Rhabditida</taxon>
        <taxon>Rhabditina</taxon>
        <taxon>Rhabditomorpha</taxon>
        <taxon>Rhabditoidea</taxon>
        <taxon>Rhabditidae</taxon>
        <taxon>Peloderinae</taxon>
        <taxon>Caenorhabditis</taxon>
    </lineage>
</organism>
<dbReference type="WBParaSite" id="Csp11.Scaffold630.g20111.t1">
    <property type="protein sequence ID" value="Csp11.Scaffold630.g20111.t1"/>
    <property type="gene ID" value="Csp11.Scaffold630.g20111"/>
</dbReference>
<feature type="domain" description="NR LBD" evidence="11">
    <location>
        <begin position="81"/>
        <end position="219"/>
    </location>
</feature>
<evidence type="ECO:0000313" key="13">
    <source>
        <dbReference type="WBParaSite" id="Csp11.Scaffold630.g20111.t1"/>
    </source>
</evidence>
<dbReference type="AlphaFoldDB" id="A0A1I7UWR2"/>
<dbReference type="PROSITE" id="PS51843">
    <property type="entry name" value="NR_LBD"/>
    <property type="match status" value="1"/>
</dbReference>
<evidence type="ECO:0000256" key="3">
    <source>
        <dbReference type="ARBA" id="ARBA00022771"/>
    </source>
</evidence>
<evidence type="ECO:0000313" key="12">
    <source>
        <dbReference type="Proteomes" id="UP000095282"/>
    </source>
</evidence>
<dbReference type="Gene3D" id="1.10.565.10">
    <property type="entry name" value="Retinoid X Receptor"/>
    <property type="match status" value="1"/>
</dbReference>
<dbReference type="InterPro" id="IPR013088">
    <property type="entry name" value="Znf_NHR/GATA"/>
</dbReference>
<dbReference type="Gene3D" id="3.30.50.10">
    <property type="entry name" value="Erythroid Transcription Factor GATA-1, subunit A"/>
    <property type="match status" value="1"/>
</dbReference>
<keyword evidence="3" id="KW-0863">Zinc-finger</keyword>
<evidence type="ECO:0000256" key="4">
    <source>
        <dbReference type="ARBA" id="ARBA00022833"/>
    </source>
</evidence>
<evidence type="ECO:0000256" key="2">
    <source>
        <dbReference type="ARBA" id="ARBA00022723"/>
    </source>
</evidence>
<dbReference type="GO" id="GO:0008270">
    <property type="term" value="F:zinc ion binding"/>
    <property type="evidence" value="ECO:0007669"/>
    <property type="project" value="UniProtKB-KW"/>
</dbReference>
<reference evidence="13" key="1">
    <citation type="submission" date="2016-11" db="UniProtKB">
        <authorList>
            <consortium name="WormBaseParasite"/>
        </authorList>
    </citation>
    <scope>IDENTIFICATION</scope>
</reference>
<dbReference type="InterPro" id="IPR001628">
    <property type="entry name" value="Znf_hrmn_rcpt"/>
</dbReference>
<keyword evidence="2" id="KW-0479">Metal-binding</keyword>
<keyword evidence="12" id="KW-1185">Reference proteome</keyword>
<dbReference type="Pfam" id="PF00104">
    <property type="entry name" value="Hormone_recep"/>
    <property type="match status" value="1"/>
</dbReference>
<evidence type="ECO:0000256" key="1">
    <source>
        <dbReference type="ARBA" id="ARBA00005993"/>
    </source>
</evidence>
<keyword evidence="8" id="KW-0675">Receptor</keyword>
<dbReference type="Pfam" id="PF00105">
    <property type="entry name" value="zf-C4"/>
    <property type="match status" value="1"/>
</dbReference>
<proteinExistence type="inferred from homology"/>
<evidence type="ECO:0000256" key="6">
    <source>
        <dbReference type="ARBA" id="ARBA00023125"/>
    </source>
</evidence>
<evidence type="ECO:0000256" key="7">
    <source>
        <dbReference type="ARBA" id="ARBA00023163"/>
    </source>
</evidence>
<evidence type="ECO:0000256" key="8">
    <source>
        <dbReference type="ARBA" id="ARBA00023170"/>
    </source>
</evidence>
<evidence type="ECO:0000259" key="11">
    <source>
        <dbReference type="PROSITE" id="PS51843"/>
    </source>
</evidence>
<dbReference type="eggNOG" id="ENOG502THR2">
    <property type="taxonomic scope" value="Eukaryota"/>
</dbReference>
<dbReference type="GO" id="GO:0003700">
    <property type="term" value="F:DNA-binding transcription factor activity"/>
    <property type="evidence" value="ECO:0007669"/>
    <property type="project" value="InterPro"/>
</dbReference>
<name>A0A1I7UWR2_9PELO</name>
<dbReference type="InterPro" id="IPR000536">
    <property type="entry name" value="Nucl_hrmn_rcpt_lig-bd"/>
</dbReference>
<dbReference type="Proteomes" id="UP000095282">
    <property type="component" value="Unplaced"/>
</dbReference>
<feature type="domain" description="Nuclear receptor" evidence="10">
    <location>
        <begin position="1"/>
        <end position="46"/>
    </location>
</feature>
<protein>
    <submittedName>
        <fullName evidence="13">Nuclear receptor domain-containing protein</fullName>
    </submittedName>
</protein>
<keyword evidence="9" id="KW-0539">Nucleus</keyword>
<evidence type="ECO:0000256" key="9">
    <source>
        <dbReference type="ARBA" id="ARBA00023242"/>
    </source>
</evidence>
<keyword evidence="5" id="KW-0805">Transcription regulation</keyword>
<keyword evidence="7" id="KW-0804">Transcription</keyword>